<dbReference type="InterPro" id="IPR020980">
    <property type="entry name" value="Membrane_HflK_N"/>
</dbReference>
<dbReference type="SMART" id="SM00244">
    <property type="entry name" value="PHB"/>
    <property type="match status" value="1"/>
</dbReference>
<dbReference type="PANTHER" id="PTHR43327:SF2">
    <property type="entry name" value="MODULATOR OF FTSH PROTEASE HFLK"/>
    <property type="match status" value="1"/>
</dbReference>
<name>A0A261TKP5_9BORD</name>
<dbReference type="SUPFAM" id="SSF117892">
    <property type="entry name" value="Band 7/SPFH domain"/>
    <property type="match status" value="1"/>
</dbReference>
<feature type="compositionally biased region" description="Low complexity" evidence="7">
    <location>
        <begin position="63"/>
        <end position="72"/>
    </location>
</feature>
<comment type="similarity">
    <text evidence="2 6">Belongs to the band 7/mec-2 family. HflK subfamily.</text>
</comment>
<accession>A0A261TKP5</accession>
<dbReference type="EMBL" id="NEVP01000007">
    <property type="protein sequence ID" value="OZI50179.1"/>
    <property type="molecule type" value="Genomic_DNA"/>
</dbReference>
<evidence type="ECO:0000256" key="7">
    <source>
        <dbReference type="SAM" id="MobiDB-lite"/>
    </source>
</evidence>
<dbReference type="InterPro" id="IPR036013">
    <property type="entry name" value="Band_7/SPFH_dom_sf"/>
</dbReference>
<dbReference type="Proteomes" id="UP000216913">
    <property type="component" value="Unassembled WGS sequence"/>
</dbReference>
<dbReference type="InterPro" id="IPR050710">
    <property type="entry name" value="Band7/mec-2_domain"/>
</dbReference>
<organism evidence="9 10">
    <name type="scientific">Bordetella genomosp. 5</name>
    <dbReference type="NCBI Taxonomy" id="1395608"/>
    <lineage>
        <taxon>Bacteria</taxon>
        <taxon>Pseudomonadati</taxon>
        <taxon>Pseudomonadota</taxon>
        <taxon>Betaproteobacteria</taxon>
        <taxon>Burkholderiales</taxon>
        <taxon>Alcaligenaceae</taxon>
        <taxon>Bordetella</taxon>
    </lineage>
</organism>
<dbReference type="GO" id="GO:0016020">
    <property type="term" value="C:membrane"/>
    <property type="evidence" value="ECO:0007669"/>
    <property type="project" value="UniProtKB-SubCell"/>
</dbReference>
<protein>
    <recommendedName>
        <fullName evidence="6">Protein HflK</fullName>
    </recommendedName>
</protein>
<gene>
    <name evidence="9" type="ORF">CAL25_12695</name>
</gene>
<feature type="region of interest" description="Disordered" evidence="7">
    <location>
        <begin position="1"/>
        <end position="42"/>
    </location>
</feature>
<keyword evidence="5 6" id="KW-0472">Membrane</keyword>
<keyword evidence="3 6" id="KW-0812">Transmembrane</keyword>
<dbReference type="Pfam" id="PF12221">
    <property type="entry name" value="HflK_N"/>
    <property type="match status" value="1"/>
</dbReference>
<comment type="caution">
    <text evidence="9">The sequence shown here is derived from an EMBL/GenBank/DDBJ whole genome shotgun (WGS) entry which is preliminary data.</text>
</comment>
<evidence type="ECO:0000256" key="3">
    <source>
        <dbReference type="ARBA" id="ARBA00022692"/>
    </source>
</evidence>
<feature type="transmembrane region" description="Helical" evidence="6">
    <location>
        <begin position="83"/>
        <end position="104"/>
    </location>
</feature>
<comment type="function">
    <text evidence="6">HflC and HflK could encode or regulate a protease.</text>
</comment>
<evidence type="ECO:0000259" key="8">
    <source>
        <dbReference type="SMART" id="SM00244"/>
    </source>
</evidence>
<evidence type="ECO:0000256" key="5">
    <source>
        <dbReference type="ARBA" id="ARBA00023136"/>
    </source>
</evidence>
<evidence type="ECO:0000313" key="10">
    <source>
        <dbReference type="Proteomes" id="UP000216913"/>
    </source>
</evidence>
<dbReference type="AlphaFoldDB" id="A0A261TKP5"/>
<dbReference type="OrthoDB" id="9779595at2"/>
<feature type="region of interest" description="Disordered" evidence="7">
    <location>
        <begin position="382"/>
        <end position="439"/>
    </location>
</feature>
<dbReference type="PANTHER" id="PTHR43327">
    <property type="entry name" value="STOMATIN-LIKE PROTEIN 2, MITOCHONDRIAL"/>
    <property type="match status" value="1"/>
</dbReference>
<proteinExistence type="inferred from homology"/>
<evidence type="ECO:0000256" key="2">
    <source>
        <dbReference type="ARBA" id="ARBA00006971"/>
    </source>
</evidence>
<evidence type="ECO:0000256" key="1">
    <source>
        <dbReference type="ARBA" id="ARBA00004167"/>
    </source>
</evidence>
<dbReference type="CDD" id="cd03404">
    <property type="entry name" value="SPFH_HflK"/>
    <property type="match status" value="1"/>
</dbReference>
<dbReference type="RefSeq" id="WP_094800434.1">
    <property type="nucleotide sequence ID" value="NZ_NEVN01000004.1"/>
</dbReference>
<feature type="region of interest" description="Disordered" evidence="7">
    <location>
        <begin position="54"/>
        <end position="78"/>
    </location>
</feature>
<dbReference type="Pfam" id="PF01145">
    <property type="entry name" value="Band_7"/>
    <property type="match status" value="1"/>
</dbReference>
<evidence type="ECO:0000256" key="4">
    <source>
        <dbReference type="ARBA" id="ARBA00022989"/>
    </source>
</evidence>
<comment type="subcellular location">
    <subcellularLocation>
        <location evidence="1">Membrane</location>
        <topology evidence="1">Single-pass membrane protein</topology>
    </subcellularLocation>
</comment>
<sequence length="439" mass="48219">MPRINKLFNLNDPGWGRGNNNGSEPPKQRPQGNGDGPPDLDEVWRDFNNRIGSIFGRKGGGNNNRPNSPRGGFQPPSPRGARIGLGVIVLVAAGLWLASGFFIVQEGQVAVVTQFGKYKSTAPAGFQWRMPYPIQSHEMVNISQLRTFEVGFRGGSRNKVLPESLMLTTDENIVDMQFVVQYRLRADGAPDYLFKMRDPDDSVRQAAETAMREIVGKKQMDFVLYEGRTEVAGEVQALMQQILDRYQAGIQISTVAIQNVQPPEQVQAAFDDAVKAGQDRERQINEGQAYANQVVPLASGQASRMLEQAEGYKAKVIGDAQGNSARFVSILGEYEKAPRVMRERLYLETMQEVFTRASKVMVDTQNGNQLMYLPLDKIMQQAAHEAGRPQGSNLSLPGGNQPTIPPAPSRTPGSANNAGNSGNNSNTGNTLTRDRVLSR</sequence>
<keyword evidence="10" id="KW-1185">Reference proteome</keyword>
<comment type="subunit">
    <text evidence="6">HflC and HflK may interact to form a multimeric complex.</text>
</comment>
<keyword evidence="4 6" id="KW-1133">Transmembrane helix</keyword>
<evidence type="ECO:0000256" key="6">
    <source>
        <dbReference type="RuleBase" id="RU364113"/>
    </source>
</evidence>
<dbReference type="Gene3D" id="3.30.479.30">
    <property type="entry name" value="Band 7 domain"/>
    <property type="match status" value="1"/>
</dbReference>
<feature type="domain" description="Band 7" evidence="8">
    <location>
        <begin position="99"/>
        <end position="274"/>
    </location>
</feature>
<dbReference type="InterPro" id="IPR010201">
    <property type="entry name" value="HflK"/>
</dbReference>
<feature type="compositionally biased region" description="Polar residues" evidence="7">
    <location>
        <begin position="390"/>
        <end position="402"/>
    </location>
</feature>
<dbReference type="NCBIfam" id="TIGR01933">
    <property type="entry name" value="hflK"/>
    <property type="match status" value="1"/>
</dbReference>
<dbReference type="InterPro" id="IPR001107">
    <property type="entry name" value="Band_7"/>
</dbReference>
<feature type="compositionally biased region" description="Low complexity" evidence="7">
    <location>
        <begin position="413"/>
        <end position="430"/>
    </location>
</feature>
<evidence type="ECO:0000313" key="9">
    <source>
        <dbReference type="EMBL" id="OZI50179.1"/>
    </source>
</evidence>
<reference evidence="9 10" key="1">
    <citation type="submission" date="2017-05" db="EMBL/GenBank/DDBJ databases">
        <title>Complete and WGS of Bordetella genogroups.</title>
        <authorList>
            <person name="Spilker T."/>
            <person name="LiPuma J."/>
        </authorList>
    </citation>
    <scope>NUCLEOTIDE SEQUENCE [LARGE SCALE GENOMIC DNA]</scope>
    <source>
        <strain evidence="9 10">AU10456</strain>
    </source>
</reference>